<sequence>MDSSKDADNRPVLFMGTQTENLDYMYELVHELSGQLRENEKLREAILEDVDLLSRQLNRGIANVTADVNVAQRFIDQRLKQEVQDSRGLSEKRLDEKYISNQNPDQGKSNKQEDTVDSEDTLGHVIKQNEKLKQILLTQQKRNAFALGALRHHDEGLQKCVAMLRDEIYSHHMAILSQARDYAENRLFKAEDSQFDQYLRSVSDLQQLLDICKLYRTLLRAHS</sequence>
<reference evidence="2 3" key="1">
    <citation type="submission" date="2014-03" db="EMBL/GenBank/DDBJ databases">
        <title>The genome of Kluyveromyces dobzhanskii.</title>
        <authorList>
            <person name="Nystedt B."/>
            <person name="Astrom S."/>
        </authorList>
    </citation>
    <scope>NUCLEOTIDE SEQUENCE [LARGE SCALE GENOMIC DNA]</scope>
    <source>
        <strain evidence="2 3">CBS 2104</strain>
    </source>
</reference>
<dbReference type="EMBL" id="CCBQ010000038">
    <property type="protein sequence ID" value="CDO94516.1"/>
    <property type="molecule type" value="Genomic_DNA"/>
</dbReference>
<keyword evidence="3" id="KW-1185">Reference proteome</keyword>
<evidence type="ECO:0000313" key="3">
    <source>
        <dbReference type="Proteomes" id="UP000031516"/>
    </source>
</evidence>
<dbReference type="OrthoDB" id="4067912at2759"/>
<dbReference type="AlphaFoldDB" id="A0A0A8L8D0"/>
<accession>A0A0A8L8D0</accession>
<comment type="caution">
    <text evidence="2">The sequence shown here is derived from an EMBL/GenBank/DDBJ whole genome shotgun (WGS) entry which is preliminary data.</text>
</comment>
<name>A0A0A8L8D0_9SACH</name>
<feature type="region of interest" description="Disordered" evidence="1">
    <location>
        <begin position="85"/>
        <end position="118"/>
    </location>
</feature>
<evidence type="ECO:0000256" key="1">
    <source>
        <dbReference type="SAM" id="MobiDB-lite"/>
    </source>
</evidence>
<dbReference type="Proteomes" id="UP000031516">
    <property type="component" value="Unassembled WGS sequence"/>
</dbReference>
<protein>
    <submittedName>
        <fullName evidence="2">WGS project CCBQ000000000 data, contig 00017</fullName>
    </submittedName>
</protein>
<evidence type="ECO:0000313" key="2">
    <source>
        <dbReference type="EMBL" id="CDO94516.1"/>
    </source>
</evidence>
<proteinExistence type="predicted"/>
<gene>
    <name evidence="2" type="ORF">KLDO_g2780</name>
</gene>
<feature type="compositionally biased region" description="Basic and acidic residues" evidence="1">
    <location>
        <begin position="85"/>
        <end position="98"/>
    </location>
</feature>
<organism evidence="2 3">
    <name type="scientific">Kluyveromyces dobzhanskii CBS 2104</name>
    <dbReference type="NCBI Taxonomy" id="1427455"/>
    <lineage>
        <taxon>Eukaryota</taxon>
        <taxon>Fungi</taxon>
        <taxon>Dikarya</taxon>
        <taxon>Ascomycota</taxon>
        <taxon>Saccharomycotina</taxon>
        <taxon>Saccharomycetes</taxon>
        <taxon>Saccharomycetales</taxon>
        <taxon>Saccharomycetaceae</taxon>
        <taxon>Kluyveromyces</taxon>
    </lineage>
</organism>